<dbReference type="AlphaFoldDB" id="A0A2G8S1F7"/>
<evidence type="ECO:0000313" key="3">
    <source>
        <dbReference type="Proteomes" id="UP000230002"/>
    </source>
</evidence>
<name>A0A2G8S1F7_9APHY</name>
<dbReference type="SUPFAM" id="SSF160991">
    <property type="entry name" value="CV3147-like"/>
    <property type="match status" value="1"/>
</dbReference>
<dbReference type="Gene3D" id="2.40.390.10">
    <property type="entry name" value="CV3147-like"/>
    <property type="match status" value="1"/>
</dbReference>
<organism evidence="2 3">
    <name type="scientific">Ganoderma sinense ZZ0214-1</name>
    <dbReference type="NCBI Taxonomy" id="1077348"/>
    <lineage>
        <taxon>Eukaryota</taxon>
        <taxon>Fungi</taxon>
        <taxon>Dikarya</taxon>
        <taxon>Basidiomycota</taxon>
        <taxon>Agaricomycotina</taxon>
        <taxon>Agaricomycetes</taxon>
        <taxon>Polyporales</taxon>
        <taxon>Polyporaceae</taxon>
        <taxon>Ganoderma</taxon>
    </lineage>
</organism>
<evidence type="ECO:0000259" key="1">
    <source>
        <dbReference type="Pfam" id="PF20906"/>
    </source>
</evidence>
<proteinExistence type="predicted"/>
<dbReference type="OrthoDB" id="5404895at2759"/>
<feature type="domain" description="S-Me-THD-like C-terminal" evidence="1">
    <location>
        <begin position="3"/>
        <end position="175"/>
    </location>
</feature>
<sequence length="175" mass="19157">MCTQYGVPHSVSQAWRIGRAVALCRKRNTLKDVPRAILDLQNGACLFVGKIIDVQREVRKGFTWGEVTIVPLLEEEEEDAVSPPGFTLPVQPDDRLVIPFQNENLYAYIESAAGEKKIHVTVPDLITVLDSQNGAALGTPDYRYGLRVTVIALAGHPSWTTTPEGLRCGGPEAFG</sequence>
<reference evidence="2 3" key="1">
    <citation type="journal article" date="2015" name="Sci. Rep.">
        <title>Chromosome-level genome map provides insights into diverse defense mechanisms in the medicinal fungus Ganoderma sinense.</title>
        <authorList>
            <person name="Zhu Y."/>
            <person name="Xu J."/>
            <person name="Sun C."/>
            <person name="Zhou S."/>
            <person name="Xu H."/>
            <person name="Nelson D.R."/>
            <person name="Qian J."/>
            <person name="Song J."/>
            <person name="Luo H."/>
            <person name="Xiang L."/>
            <person name="Li Y."/>
            <person name="Xu Z."/>
            <person name="Ji A."/>
            <person name="Wang L."/>
            <person name="Lu S."/>
            <person name="Hayward A."/>
            <person name="Sun W."/>
            <person name="Li X."/>
            <person name="Schwartz D.C."/>
            <person name="Wang Y."/>
            <person name="Chen S."/>
        </authorList>
    </citation>
    <scope>NUCLEOTIDE SEQUENCE [LARGE SCALE GENOMIC DNA]</scope>
    <source>
        <strain evidence="2 3">ZZ0214-1</strain>
    </source>
</reference>
<dbReference type="Pfam" id="PF20906">
    <property type="entry name" value="S-Me-THD_C"/>
    <property type="match status" value="1"/>
</dbReference>
<accession>A0A2G8S1F7</accession>
<evidence type="ECO:0000313" key="2">
    <source>
        <dbReference type="EMBL" id="PIL27591.1"/>
    </source>
</evidence>
<dbReference type="EMBL" id="AYKW01000034">
    <property type="protein sequence ID" value="PIL27591.1"/>
    <property type="molecule type" value="Genomic_DNA"/>
</dbReference>
<dbReference type="STRING" id="1077348.A0A2G8S1F7"/>
<dbReference type="InterPro" id="IPR048350">
    <property type="entry name" value="S-Me-THD-like_C"/>
</dbReference>
<gene>
    <name evidence="2" type="ORF">GSI_10742</name>
</gene>
<dbReference type="InterPro" id="IPR024071">
    <property type="entry name" value="S-Me-THD_C_sf"/>
</dbReference>
<keyword evidence="3" id="KW-1185">Reference proteome</keyword>
<dbReference type="Proteomes" id="UP000230002">
    <property type="component" value="Unassembled WGS sequence"/>
</dbReference>
<comment type="caution">
    <text evidence="2">The sequence shown here is derived from an EMBL/GenBank/DDBJ whole genome shotgun (WGS) entry which is preliminary data.</text>
</comment>
<protein>
    <recommendedName>
        <fullName evidence="1">S-Me-THD-like C-terminal domain-containing protein</fullName>
    </recommendedName>
</protein>